<feature type="region of interest" description="Disordered" evidence="1">
    <location>
        <begin position="184"/>
        <end position="249"/>
    </location>
</feature>
<name>A0A409XKF4_PSICY</name>
<dbReference type="AlphaFoldDB" id="A0A409XKF4"/>
<comment type="caution">
    <text evidence="2">The sequence shown here is derived from an EMBL/GenBank/DDBJ whole genome shotgun (WGS) entry which is preliminary data.</text>
</comment>
<feature type="compositionally biased region" description="Basic and acidic residues" evidence="1">
    <location>
        <begin position="106"/>
        <end position="116"/>
    </location>
</feature>
<dbReference type="InParanoid" id="A0A409XKF4"/>
<evidence type="ECO:0000313" key="2">
    <source>
        <dbReference type="EMBL" id="PPQ91220.1"/>
    </source>
</evidence>
<protein>
    <submittedName>
        <fullName evidence="2">Uncharacterized protein</fullName>
    </submittedName>
</protein>
<dbReference type="EMBL" id="NHYD01001422">
    <property type="protein sequence ID" value="PPQ91220.1"/>
    <property type="molecule type" value="Genomic_DNA"/>
</dbReference>
<dbReference type="Proteomes" id="UP000283269">
    <property type="component" value="Unassembled WGS sequence"/>
</dbReference>
<sequence length="280" mass="30603">MPGPSSVLSSSLSLRPLSMTLTNLHAGLDTLFGSGHSGSYASMRWGEQGLEIVREMKGRMREAATDEDKNKDGEERKKEVCPSRESRRSSGGRRRTALMDVLPEGQVRRSVDGAHDDAEEDDAEDKASASIKRFSDPNPGILTTEEATADEHWGPDDWDDVIAEYESGNAEGDVDSEAAIAHVHIRNRGERRPQDIRGPERCGPRDGRDWADKELAGGGVAMGDVTNVMKGGMDKEKEGGSLEEGPAALNMEDRRRLGGVCSLAMKMTVYRFANRKESQV</sequence>
<reference evidence="2 3" key="1">
    <citation type="journal article" date="2018" name="Evol. Lett.">
        <title>Horizontal gene cluster transfer increased hallucinogenic mushroom diversity.</title>
        <authorList>
            <person name="Reynolds H.T."/>
            <person name="Vijayakumar V."/>
            <person name="Gluck-Thaler E."/>
            <person name="Korotkin H.B."/>
            <person name="Matheny P.B."/>
            <person name="Slot J.C."/>
        </authorList>
    </citation>
    <scope>NUCLEOTIDE SEQUENCE [LARGE SCALE GENOMIC DNA]</scope>
    <source>
        <strain evidence="2 3">2631</strain>
    </source>
</reference>
<feature type="region of interest" description="Disordered" evidence="1">
    <location>
        <begin position="56"/>
        <end position="142"/>
    </location>
</feature>
<gene>
    <name evidence="2" type="ORF">CVT25_001178</name>
</gene>
<evidence type="ECO:0000256" key="1">
    <source>
        <dbReference type="SAM" id="MobiDB-lite"/>
    </source>
</evidence>
<evidence type="ECO:0000313" key="3">
    <source>
        <dbReference type="Proteomes" id="UP000283269"/>
    </source>
</evidence>
<accession>A0A409XKF4</accession>
<proteinExistence type="predicted"/>
<feature type="compositionally biased region" description="Basic and acidic residues" evidence="1">
    <location>
        <begin position="56"/>
        <end position="88"/>
    </location>
</feature>
<feature type="compositionally biased region" description="Basic and acidic residues" evidence="1">
    <location>
        <begin position="187"/>
        <end position="215"/>
    </location>
</feature>
<dbReference type="STRING" id="93625.A0A409XKF4"/>
<organism evidence="2 3">
    <name type="scientific">Psilocybe cyanescens</name>
    <dbReference type="NCBI Taxonomy" id="93625"/>
    <lineage>
        <taxon>Eukaryota</taxon>
        <taxon>Fungi</taxon>
        <taxon>Dikarya</taxon>
        <taxon>Basidiomycota</taxon>
        <taxon>Agaricomycotina</taxon>
        <taxon>Agaricomycetes</taxon>
        <taxon>Agaricomycetidae</taxon>
        <taxon>Agaricales</taxon>
        <taxon>Agaricineae</taxon>
        <taxon>Strophariaceae</taxon>
        <taxon>Psilocybe</taxon>
    </lineage>
</organism>
<keyword evidence="3" id="KW-1185">Reference proteome</keyword>